<gene>
    <name evidence="2" type="ORF">BG015_008558</name>
</gene>
<evidence type="ECO:0000313" key="3">
    <source>
        <dbReference type="Proteomes" id="UP000748756"/>
    </source>
</evidence>
<keyword evidence="1" id="KW-0812">Transmembrane</keyword>
<dbReference type="OrthoDB" id="2306594at2759"/>
<keyword evidence="1" id="KW-1133">Transmembrane helix</keyword>
<name>A0A9P5S0C7_9FUNG</name>
<dbReference type="Proteomes" id="UP000748756">
    <property type="component" value="Unassembled WGS sequence"/>
</dbReference>
<sequence>MFELRKSSDTVLITSLRWICIMFSILGLLYYLVTLVMAMLTFDYFLQTTEISGLNGFTEMPDVILCTKQASVKVGDWYDEQGLTTDGPQIGLTSRTWVNGGNDTSLPIFSRPACADRHDGITIASFGEQSFNRSSLAALRLIITPNDPASNDVHPVTLRVFPTRNVKLPDIWGLMGMTFSQPQHSISSSFNTFPIPMNESYLNVKVPLTNIEQTQILITTIPSAFSSWGGALSLVTGIFCFCFGSRKLCRPNLPKKFTAWNGDASNDTMADYSSQDAQSDQATSLLEKDHPFVEVIKELYLDMELLNNKISAQGQPQTGNLAV</sequence>
<protein>
    <submittedName>
        <fullName evidence="2">Uncharacterized protein</fullName>
    </submittedName>
</protein>
<keyword evidence="3" id="KW-1185">Reference proteome</keyword>
<organism evidence="2 3">
    <name type="scientific">Linnemannia schmuckeri</name>
    <dbReference type="NCBI Taxonomy" id="64567"/>
    <lineage>
        <taxon>Eukaryota</taxon>
        <taxon>Fungi</taxon>
        <taxon>Fungi incertae sedis</taxon>
        <taxon>Mucoromycota</taxon>
        <taxon>Mortierellomycotina</taxon>
        <taxon>Mortierellomycetes</taxon>
        <taxon>Mortierellales</taxon>
        <taxon>Mortierellaceae</taxon>
        <taxon>Linnemannia</taxon>
    </lineage>
</organism>
<accession>A0A9P5S0C7</accession>
<keyword evidence="1" id="KW-0472">Membrane</keyword>
<comment type="caution">
    <text evidence="2">The sequence shown here is derived from an EMBL/GenBank/DDBJ whole genome shotgun (WGS) entry which is preliminary data.</text>
</comment>
<evidence type="ECO:0000256" key="1">
    <source>
        <dbReference type="SAM" id="Phobius"/>
    </source>
</evidence>
<evidence type="ECO:0000313" key="2">
    <source>
        <dbReference type="EMBL" id="KAF9149650.1"/>
    </source>
</evidence>
<dbReference type="EMBL" id="JAAAUQ010000503">
    <property type="protein sequence ID" value="KAF9149650.1"/>
    <property type="molecule type" value="Genomic_DNA"/>
</dbReference>
<feature type="transmembrane region" description="Helical" evidence="1">
    <location>
        <begin position="21"/>
        <end position="42"/>
    </location>
</feature>
<dbReference type="AlphaFoldDB" id="A0A9P5S0C7"/>
<proteinExistence type="predicted"/>
<reference evidence="2" key="1">
    <citation type="journal article" date="2020" name="Fungal Divers.">
        <title>Resolving the Mortierellaceae phylogeny through synthesis of multi-gene phylogenetics and phylogenomics.</title>
        <authorList>
            <person name="Vandepol N."/>
            <person name="Liber J."/>
            <person name="Desiro A."/>
            <person name="Na H."/>
            <person name="Kennedy M."/>
            <person name="Barry K."/>
            <person name="Grigoriev I.V."/>
            <person name="Miller A.N."/>
            <person name="O'Donnell K."/>
            <person name="Stajich J.E."/>
            <person name="Bonito G."/>
        </authorList>
    </citation>
    <scope>NUCLEOTIDE SEQUENCE</scope>
    <source>
        <strain evidence="2">NRRL 6426</strain>
    </source>
</reference>